<reference evidence="4 5" key="1">
    <citation type="journal article" date="2011" name="Proc. Natl. Acad. Sci. U.S.A.">
        <title>Evolutionary erosion of yeast sex chromosomes by mating-type switching accidents.</title>
        <authorList>
            <person name="Gordon J.L."/>
            <person name="Armisen D."/>
            <person name="Proux-Wera E."/>
            <person name="Oheigeartaigh S.S."/>
            <person name="Byrne K.P."/>
            <person name="Wolfe K.H."/>
        </authorList>
    </citation>
    <scope>NUCLEOTIDE SEQUENCE [LARGE SCALE GENOMIC DNA]</scope>
    <source>
        <strain evidence="5">ATCC 34711 / CBS 6284 / DSM 70876 / NBRC 10599 / NRRL Y-10934 / UCD 77-7</strain>
    </source>
</reference>
<dbReference type="Pfam" id="PF20945">
    <property type="entry name" value="RMP1"/>
    <property type="match status" value="1"/>
</dbReference>
<dbReference type="CDD" id="cd22573">
    <property type="entry name" value="RMP1_RBD"/>
    <property type="match status" value="1"/>
</dbReference>
<keyword evidence="2" id="KW-0812">Transmembrane</keyword>
<dbReference type="OrthoDB" id="5414547at2759"/>
<dbReference type="OMA" id="VIPRCYI"/>
<keyword evidence="2" id="KW-0472">Membrane</keyword>
<dbReference type="GO" id="GO:0042134">
    <property type="term" value="F:rRNA primary transcript binding"/>
    <property type="evidence" value="ECO:0007669"/>
    <property type="project" value="EnsemblFungi"/>
</dbReference>
<gene>
    <name evidence="4" type="primary">TBLA0H01110</name>
    <name evidence="4" type="ORF">TBLA_0H01110</name>
</gene>
<dbReference type="GO" id="GO:0000466">
    <property type="term" value="P:maturation of 5.8S rRNA from tricistronic rRNA transcript (SSU-rRNA, 5.8S rRNA, LSU-rRNA)"/>
    <property type="evidence" value="ECO:0007669"/>
    <property type="project" value="EnsemblFungi"/>
</dbReference>
<organism evidence="4 5">
    <name type="scientific">Henningerozyma blattae (strain ATCC 34711 / CBS 6284 / DSM 70876 / NBRC 10599 / NRRL Y-10934 / UCD 77-7)</name>
    <name type="common">Yeast</name>
    <name type="synonym">Tetrapisispora blattae</name>
    <dbReference type="NCBI Taxonomy" id="1071380"/>
    <lineage>
        <taxon>Eukaryota</taxon>
        <taxon>Fungi</taxon>
        <taxon>Dikarya</taxon>
        <taxon>Ascomycota</taxon>
        <taxon>Saccharomycotina</taxon>
        <taxon>Saccharomycetes</taxon>
        <taxon>Saccharomycetales</taxon>
        <taxon>Saccharomycetaceae</taxon>
        <taxon>Henningerozyma</taxon>
    </lineage>
</organism>
<name>I2H7P7_HENB6</name>
<evidence type="ECO:0000313" key="4">
    <source>
        <dbReference type="EMBL" id="CCH62399.1"/>
    </source>
</evidence>
<evidence type="ECO:0000256" key="1">
    <source>
        <dbReference type="SAM" id="MobiDB-lite"/>
    </source>
</evidence>
<evidence type="ECO:0000259" key="3">
    <source>
        <dbReference type="Pfam" id="PF20945"/>
    </source>
</evidence>
<keyword evidence="2" id="KW-1133">Transmembrane helix</keyword>
<dbReference type="KEGG" id="tbl:TBLA_0H01110"/>
<dbReference type="GO" id="GO:0000172">
    <property type="term" value="C:ribonuclease MRP complex"/>
    <property type="evidence" value="ECO:0007669"/>
    <property type="project" value="EnsemblFungi"/>
</dbReference>
<dbReference type="PANTHER" id="PTHR37792">
    <property type="entry name" value="RIBONUCLEASE MRP PROTEIN SUBUNIT RMP1"/>
    <property type="match status" value="1"/>
</dbReference>
<keyword evidence="5" id="KW-1185">Reference proteome</keyword>
<dbReference type="GeneID" id="14497556"/>
<dbReference type="STRING" id="1071380.I2H7P7"/>
<dbReference type="AlphaFoldDB" id="I2H7P7"/>
<feature type="transmembrane region" description="Helical" evidence="2">
    <location>
        <begin position="91"/>
        <end position="111"/>
    </location>
</feature>
<dbReference type="EMBL" id="HE806323">
    <property type="protein sequence ID" value="CCH62399.1"/>
    <property type="molecule type" value="Genomic_DNA"/>
</dbReference>
<feature type="region of interest" description="Disordered" evidence="1">
    <location>
        <begin position="178"/>
        <end position="222"/>
    </location>
</feature>
<proteinExistence type="predicted"/>
<evidence type="ECO:0000256" key="2">
    <source>
        <dbReference type="SAM" id="Phobius"/>
    </source>
</evidence>
<feature type="domain" description="RNase MRP protein 1 RNA binding" evidence="3">
    <location>
        <begin position="22"/>
        <end position="113"/>
    </location>
</feature>
<dbReference type="InterPro" id="IPR047204">
    <property type="entry name" value="RMP1_RBD"/>
</dbReference>
<dbReference type="InterPro" id="IPR047205">
    <property type="entry name" value="RMP1"/>
</dbReference>
<dbReference type="InParanoid" id="I2H7P7"/>
<sequence>MAESTSIDVNNLFSKLYQEFRLVHLIYHRNKNQHKAAIWWKRLNMLKRSCSQVIELLQRYKNSWKDSQLIKLYRLLHNFLKKQLSKMYYEFNGVIALGQFITLGVVLVGLLSRVNSIYTQLMELFFPDFKRLKIMPMIKNRDGLKNETEMEKLLEYVTNEELGEDINEDFLSNKSIKSSSMTPVDVPETQILEPNINSNANKIKKKSKKKKKSKSAIDDIFS</sequence>
<evidence type="ECO:0000313" key="5">
    <source>
        <dbReference type="Proteomes" id="UP000002866"/>
    </source>
</evidence>
<protein>
    <recommendedName>
        <fullName evidence="3">RNase MRP protein 1 RNA binding domain-containing protein</fullName>
    </recommendedName>
</protein>
<dbReference type="PANTHER" id="PTHR37792:SF1">
    <property type="entry name" value="RIBONUCLEASE MRP PROTEIN SUBUNIT RMP1"/>
    <property type="match status" value="1"/>
</dbReference>
<feature type="compositionally biased region" description="Basic residues" evidence="1">
    <location>
        <begin position="202"/>
        <end position="214"/>
    </location>
</feature>
<dbReference type="RefSeq" id="XP_004181918.1">
    <property type="nucleotide sequence ID" value="XM_004181870.1"/>
</dbReference>
<accession>I2H7P7</accession>
<dbReference type="HOGENOM" id="CLU_031977_1_1_1"/>
<dbReference type="FunCoup" id="I2H7P7">
    <property type="interactions" value="89"/>
</dbReference>
<dbReference type="eggNOG" id="ENOG502S2QW">
    <property type="taxonomic scope" value="Eukaryota"/>
</dbReference>
<dbReference type="Proteomes" id="UP000002866">
    <property type="component" value="Chromosome 8"/>
</dbReference>
<dbReference type="GO" id="GO:0000294">
    <property type="term" value="P:nuclear-transcribed mRNA catabolic process, RNase MRP-dependent"/>
    <property type="evidence" value="ECO:0007669"/>
    <property type="project" value="EnsemblFungi"/>
</dbReference>